<keyword evidence="2" id="KW-1185">Reference proteome</keyword>
<proteinExistence type="predicted"/>
<sequence>MRLRLTEQLYLRLRCVFSFCGKQRFAIGSEHTAIVIAIDGEVGVRLRTPVPSSGRAIAIGSSTVATRLRLRLAIAIVTRGCLYDCDCG</sequence>
<accession>A0A2Z6M8E1</accession>
<gene>
    <name evidence="1" type="ORF">TSUD_102070</name>
</gene>
<dbReference type="Proteomes" id="UP000242715">
    <property type="component" value="Unassembled WGS sequence"/>
</dbReference>
<organism evidence="1 2">
    <name type="scientific">Trifolium subterraneum</name>
    <name type="common">Subterranean clover</name>
    <dbReference type="NCBI Taxonomy" id="3900"/>
    <lineage>
        <taxon>Eukaryota</taxon>
        <taxon>Viridiplantae</taxon>
        <taxon>Streptophyta</taxon>
        <taxon>Embryophyta</taxon>
        <taxon>Tracheophyta</taxon>
        <taxon>Spermatophyta</taxon>
        <taxon>Magnoliopsida</taxon>
        <taxon>eudicotyledons</taxon>
        <taxon>Gunneridae</taxon>
        <taxon>Pentapetalae</taxon>
        <taxon>rosids</taxon>
        <taxon>fabids</taxon>
        <taxon>Fabales</taxon>
        <taxon>Fabaceae</taxon>
        <taxon>Papilionoideae</taxon>
        <taxon>50 kb inversion clade</taxon>
        <taxon>NPAAA clade</taxon>
        <taxon>Hologalegina</taxon>
        <taxon>IRL clade</taxon>
        <taxon>Trifolieae</taxon>
        <taxon>Trifolium</taxon>
    </lineage>
</organism>
<dbReference type="AlphaFoldDB" id="A0A2Z6M8E1"/>
<dbReference type="EMBL" id="DF973333">
    <property type="protein sequence ID" value="GAU26373.1"/>
    <property type="molecule type" value="Genomic_DNA"/>
</dbReference>
<evidence type="ECO:0000313" key="2">
    <source>
        <dbReference type="Proteomes" id="UP000242715"/>
    </source>
</evidence>
<protein>
    <submittedName>
        <fullName evidence="1">Uncharacterized protein</fullName>
    </submittedName>
</protein>
<evidence type="ECO:0000313" key="1">
    <source>
        <dbReference type="EMBL" id="GAU26373.1"/>
    </source>
</evidence>
<name>A0A2Z6M8E1_TRISU</name>
<reference evidence="2" key="1">
    <citation type="journal article" date="2017" name="Front. Plant Sci.">
        <title>Climate Clever Clovers: New Paradigm to Reduce the Environmental Footprint of Ruminants by Breeding Low Methanogenic Forages Utilizing Haplotype Variation.</title>
        <authorList>
            <person name="Kaur P."/>
            <person name="Appels R."/>
            <person name="Bayer P.E."/>
            <person name="Keeble-Gagnere G."/>
            <person name="Wang J."/>
            <person name="Hirakawa H."/>
            <person name="Shirasawa K."/>
            <person name="Vercoe P."/>
            <person name="Stefanova K."/>
            <person name="Durmic Z."/>
            <person name="Nichols P."/>
            <person name="Revell C."/>
            <person name="Isobe S.N."/>
            <person name="Edwards D."/>
            <person name="Erskine W."/>
        </authorList>
    </citation>
    <scope>NUCLEOTIDE SEQUENCE [LARGE SCALE GENOMIC DNA]</scope>
    <source>
        <strain evidence="2">cv. Daliak</strain>
    </source>
</reference>